<comment type="similarity">
    <text evidence="1">Belongs to the spermidine/spermine synthase family.</text>
</comment>
<sequence>MSDTRTDTATLLTLTFVVSFCSFAYEFVYSELLTVMYGGTVTQYVITVGLYFFSLGIGAALSDDLDGATLGGNFFRTEVLLAAAAPAGFLLIVGLNSVRIPQAVPAELVWTVARLPVVVVGFLSGFELPLLTRMFDELDDDGSATPSLLRDAGTRIHDFVVAAIGTLWTVERTEGRRSGLSVILAMDYVGGLAGAVVYARVLYPGLGLIPTIFVLALLNGVAALVFVAHFGDWSWWPLGGDASSASPAPSASAAPDGNATASARADRSLSAARVSKTLLVVCLLLTATYAGVVAKHDVADERLSQLYLEQQIENEYSPGAMRATVTSQETTAYQHVIRYDRTWTGTGPNPYFDGRTEQCLRLGAAVQLCESWADSYHRGLVDVPMSLVEPGPETKVLVVGGGDWIAIDHLREYGVTVDHVDLDGEFMRDAKTDPFFRRWHDDAYEYDRLNTTVADGYRYLQETNETYDLVLLDIPGATDDDLLTLYSTEFYRSVRTHLSEDGVAVTWGYSPDAYPEHHKAFVNTVGAAGFTRELSYWVREDLDDDGETERVEQFYVLAPGERPRLTGDGATEYVRAREEHYGSVEWHAVPHYRGVRENSIFHPNYDILVDT</sequence>
<dbReference type="AlphaFoldDB" id="A0A0D6JUQ7"/>
<keyword evidence="8" id="KW-1185">Reference proteome</keyword>
<evidence type="ECO:0000256" key="5">
    <source>
        <dbReference type="SAM" id="Phobius"/>
    </source>
</evidence>
<feature type="active site" description="Proton acceptor" evidence="4">
    <location>
        <position position="473"/>
    </location>
</feature>
<name>A0A0D6JUQ7_9EURY</name>
<feature type="transmembrane region" description="Helical" evidence="5">
    <location>
        <begin position="277"/>
        <end position="294"/>
    </location>
</feature>
<dbReference type="InterPro" id="IPR030374">
    <property type="entry name" value="PABS"/>
</dbReference>
<feature type="domain" description="PABS" evidence="6">
    <location>
        <begin position="297"/>
        <end position="559"/>
    </location>
</feature>
<proteinExistence type="inferred from homology"/>
<dbReference type="Proteomes" id="UP000198902">
    <property type="component" value="Unassembled WGS sequence"/>
</dbReference>
<evidence type="ECO:0000256" key="1">
    <source>
        <dbReference type="ARBA" id="ARBA00007867"/>
    </source>
</evidence>
<evidence type="ECO:0000313" key="8">
    <source>
        <dbReference type="Proteomes" id="UP000198902"/>
    </source>
</evidence>
<dbReference type="Pfam" id="PF01564">
    <property type="entry name" value="Spermine_synth"/>
    <property type="match status" value="1"/>
</dbReference>
<evidence type="ECO:0000313" key="7">
    <source>
        <dbReference type="EMBL" id="CQR52350.1"/>
    </source>
</evidence>
<feature type="transmembrane region" description="Helical" evidence="5">
    <location>
        <begin position="108"/>
        <end position="132"/>
    </location>
</feature>
<dbReference type="PANTHER" id="PTHR43317:SF1">
    <property type="entry name" value="THERMOSPERMINE SYNTHASE ACAULIS5"/>
    <property type="match status" value="1"/>
</dbReference>
<feature type="transmembrane region" description="Helical" evidence="5">
    <location>
        <begin position="207"/>
        <end position="228"/>
    </location>
</feature>
<accession>A0A0D6JUQ7</accession>
<dbReference type="EMBL" id="CSTE01000003">
    <property type="protein sequence ID" value="CQR52350.1"/>
    <property type="molecule type" value="Genomic_DNA"/>
</dbReference>
<dbReference type="RefSeq" id="WP_089780514.1">
    <property type="nucleotide sequence ID" value="NZ_CABLRR010000003.1"/>
</dbReference>
<evidence type="ECO:0000256" key="4">
    <source>
        <dbReference type="PROSITE-ProRule" id="PRU00354"/>
    </source>
</evidence>
<keyword evidence="2 4" id="KW-0808">Transferase</keyword>
<dbReference type="SUPFAM" id="SSF53335">
    <property type="entry name" value="S-adenosyl-L-methionine-dependent methyltransferases"/>
    <property type="match status" value="1"/>
</dbReference>
<evidence type="ECO:0000256" key="2">
    <source>
        <dbReference type="ARBA" id="ARBA00022679"/>
    </source>
</evidence>
<keyword evidence="5" id="KW-0812">Transmembrane</keyword>
<feature type="transmembrane region" description="Helical" evidence="5">
    <location>
        <begin position="12"/>
        <end position="29"/>
    </location>
</feature>
<feature type="transmembrane region" description="Helical" evidence="5">
    <location>
        <begin position="74"/>
        <end position="96"/>
    </location>
</feature>
<dbReference type="CDD" id="cd02440">
    <property type="entry name" value="AdoMet_MTases"/>
    <property type="match status" value="1"/>
</dbReference>
<keyword evidence="5" id="KW-1133">Transmembrane helix</keyword>
<organism evidence="7 8">
    <name type="scientific">Haloferax massiliensis</name>
    <dbReference type="NCBI Taxonomy" id="1476858"/>
    <lineage>
        <taxon>Archaea</taxon>
        <taxon>Methanobacteriati</taxon>
        <taxon>Methanobacteriota</taxon>
        <taxon>Stenosarchaea group</taxon>
        <taxon>Halobacteria</taxon>
        <taxon>Halobacteriales</taxon>
        <taxon>Haloferacaceae</taxon>
        <taxon>Haloferax</taxon>
    </lineage>
</organism>
<protein>
    <submittedName>
        <fullName evidence="7">Spermidine synthase</fullName>
    </submittedName>
</protein>
<feature type="transmembrane region" description="Helical" evidence="5">
    <location>
        <begin position="41"/>
        <end position="62"/>
    </location>
</feature>
<dbReference type="PROSITE" id="PS51006">
    <property type="entry name" value="PABS_2"/>
    <property type="match status" value="1"/>
</dbReference>
<evidence type="ECO:0000259" key="6">
    <source>
        <dbReference type="PROSITE" id="PS51006"/>
    </source>
</evidence>
<evidence type="ECO:0000256" key="3">
    <source>
        <dbReference type="ARBA" id="ARBA00023115"/>
    </source>
</evidence>
<dbReference type="GO" id="GO:0016740">
    <property type="term" value="F:transferase activity"/>
    <property type="evidence" value="ECO:0007669"/>
    <property type="project" value="UniProtKB-UniRule"/>
</dbReference>
<dbReference type="GO" id="GO:0006596">
    <property type="term" value="P:polyamine biosynthetic process"/>
    <property type="evidence" value="ECO:0007669"/>
    <property type="project" value="UniProtKB-UniRule"/>
</dbReference>
<feature type="transmembrane region" description="Helical" evidence="5">
    <location>
        <begin position="182"/>
        <end position="201"/>
    </location>
</feature>
<gene>
    <name evidence="7" type="primary">speE_2</name>
    <name evidence="7" type="ORF">BN996_03111</name>
</gene>
<keyword evidence="3 4" id="KW-0620">Polyamine biosynthesis</keyword>
<dbReference type="InterPro" id="IPR029063">
    <property type="entry name" value="SAM-dependent_MTases_sf"/>
</dbReference>
<keyword evidence="5" id="KW-0472">Membrane</keyword>
<dbReference type="PANTHER" id="PTHR43317">
    <property type="entry name" value="THERMOSPERMINE SYNTHASE ACAULIS5"/>
    <property type="match status" value="1"/>
</dbReference>
<dbReference type="Gene3D" id="3.40.50.150">
    <property type="entry name" value="Vaccinia Virus protein VP39"/>
    <property type="match status" value="1"/>
</dbReference>
<dbReference type="OrthoDB" id="10538at2157"/>
<reference evidence="8" key="1">
    <citation type="submission" date="2015-03" db="EMBL/GenBank/DDBJ databases">
        <authorList>
            <person name="Urmite Genomes"/>
        </authorList>
    </citation>
    <scope>NUCLEOTIDE SEQUENCE [LARGE SCALE GENOMIC DNA]</scope>
    <source>
        <strain evidence="8">Arc-Hr</strain>
    </source>
</reference>